<organism evidence="3 4">
    <name type="scientific">Kosmotoga olearia (strain ATCC BAA-1733 / DSM 21960 / TBF 19.5.1)</name>
    <dbReference type="NCBI Taxonomy" id="521045"/>
    <lineage>
        <taxon>Bacteria</taxon>
        <taxon>Thermotogati</taxon>
        <taxon>Thermotogota</taxon>
        <taxon>Thermotogae</taxon>
        <taxon>Kosmotogales</taxon>
        <taxon>Kosmotogaceae</taxon>
        <taxon>Kosmotoga</taxon>
    </lineage>
</organism>
<evidence type="ECO:0000256" key="1">
    <source>
        <dbReference type="ARBA" id="ARBA00022801"/>
    </source>
</evidence>
<dbReference type="GO" id="GO:0016811">
    <property type="term" value="F:hydrolase activity, acting on carbon-nitrogen (but not peptide) bonds, in linear amides"/>
    <property type="evidence" value="ECO:0007669"/>
    <property type="project" value="TreeGrafter"/>
</dbReference>
<protein>
    <submittedName>
        <fullName evidence="3">Nitrilase/cyanide hydratase and apolipoprotein N-acyltransferase</fullName>
    </submittedName>
</protein>
<name>C5CI00_KOSOT</name>
<evidence type="ECO:0000313" key="4">
    <source>
        <dbReference type="Proteomes" id="UP000002382"/>
    </source>
</evidence>
<dbReference type="PROSITE" id="PS50263">
    <property type="entry name" value="CN_HYDROLASE"/>
    <property type="match status" value="1"/>
</dbReference>
<dbReference type="Proteomes" id="UP000002382">
    <property type="component" value="Chromosome"/>
</dbReference>
<dbReference type="STRING" id="521045.Kole_1076"/>
<dbReference type="PANTHER" id="PTHR43674:SF2">
    <property type="entry name" value="BETA-UREIDOPROPIONASE"/>
    <property type="match status" value="1"/>
</dbReference>
<dbReference type="EMBL" id="CP001634">
    <property type="protein sequence ID" value="ACR79779.1"/>
    <property type="molecule type" value="Genomic_DNA"/>
</dbReference>
<dbReference type="PANTHER" id="PTHR43674">
    <property type="entry name" value="NITRILASE C965.09-RELATED"/>
    <property type="match status" value="1"/>
</dbReference>
<feature type="domain" description="CN hydrolase" evidence="2">
    <location>
        <begin position="47"/>
        <end position="296"/>
    </location>
</feature>
<dbReference type="InterPro" id="IPR003010">
    <property type="entry name" value="C-N_Hydrolase"/>
</dbReference>
<gene>
    <name evidence="3" type="ordered locus">Kole_1076</name>
</gene>
<dbReference type="AlphaFoldDB" id="C5CI00"/>
<sequence length="298" mass="33514">MLILIHLWMRNSKALSKLFFDKAYNIIKRAIRIIPFPISVDEGGNLVKLAIAVNKIREHKEENFSIICDLVAEASKNDAELILFPETALTGLVNTDSPEKDLDLGETISDEFIERLSMISKDLNIWIALGIFERENKTLYDTAILISPEKDIVLKHRRTDPGWHSPNAPADIYKEGNGFEAVETPFGRATFLICGELFHDDALEAAKRLKPDLLLIPMARSAYKIDDVQQWWNTEEKWFYVDRVAKTGANCLFANCLGDGVLEDSFGGAMAIDKNGKIIAELPLFRQGILYVDMNPGG</sequence>
<dbReference type="HOGENOM" id="CLU_099391_0_0_0"/>
<dbReference type="InterPro" id="IPR036526">
    <property type="entry name" value="C-N_Hydrolase_sf"/>
</dbReference>
<reference evidence="3 4" key="1">
    <citation type="submission" date="2009-06" db="EMBL/GenBank/DDBJ databases">
        <title>Complete sequence of Thermotogales bacterium TBF 19.5.1.</title>
        <authorList>
            <consortium name="US DOE Joint Genome Institute"/>
            <person name="Lucas S."/>
            <person name="Copeland A."/>
            <person name="Lapidus A."/>
            <person name="Glavina del Rio T."/>
            <person name="Tice H."/>
            <person name="Bruce D."/>
            <person name="Goodwin L."/>
            <person name="Pitluck S."/>
            <person name="Chertkov O."/>
            <person name="Brettin T."/>
            <person name="Detter J.C."/>
            <person name="Han C."/>
            <person name="Schmutz J."/>
            <person name="Larimer F."/>
            <person name="Land M."/>
            <person name="Hauser L."/>
            <person name="Kyrpides N."/>
            <person name="Ovchinnikova G."/>
            <person name="Noll K."/>
        </authorList>
    </citation>
    <scope>NUCLEOTIDE SEQUENCE [LARGE SCALE GENOMIC DNA]</scope>
    <source>
        <strain evidence="4">ATCC BAA-1733 / DSM 21960 / TBF 19.5.1</strain>
    </source>
</reference>
<dbReference type="KEGG" id="kol:Kole_1076"/>
<dbReference type="CDD" id="cd07197">
    <property type="entry name" value="nitrilase"/>
    <property type="match status" value="1"/>
</dbReference>
<evidence type="ECO:0000259" key="2">
    <source>
        <dbReference type="PROSITE" id="PS50263"/>
    </source>
</evidence>
<dbReference type="Pfam" id="PF00795">
    <property type="entry name" value="CN_hydrolase"/>
    <property type="match status" value="1"/>
</dbReference>
<dbReference type="eggNOG" id="COG0388">
    <property type="taxonomic scope" value="Bacteria"/>
</dbReference>
<evidence type="ECO:0000313" key="3">
    <source>
        <dbReference type="EMBL" id="ACR79779.1"/>
    </source>
</evidence>
<keyword evidence="4" id="KW-1185">Reference proteome</keyword>
<dbReference type="Gene3D" id="3.60.110.10">
    <property type="entry name" value="Carbon-nitrogen hydrolase"/>
    <property type="match status" value="1"/>
</dbReference>
<dbReference type="SUPFAM" id="SSF56317">
    <property type="entry name" value="Carbon-nitrogen hydrolase"/>
    <property type="match status" value="1"/>
</dbReference>
<proteinExistence type="predicted"/>
<accession>C5CI00</accession>
<reference evidence="3 4" key="2">
    <citation type="journal article" date="2011" name="J. Bacteriol.">
        <title>Genome Sequence of Kosmotoga olearia Strain TBF 19.5.1, a Thermophilic Bacterium with a Wide Growth Temperature Range, Isolated from the Troll B Oil Platform in the North Sea.</title>
        <authorList>
            <person name="Swithers K.S."/>
            <person name="Dipippo J.L."/>
            <person name="Bruce D.C."/>
            <person name="Detter C."/>
            <person name="Tapia R."/>
            <person name="Han S."/>
            <person name="Goodwin L.A."/>
            <person name="Han J."/>
            <person name="Woyke T."/>
            <person name="Pitluck S."/>
            <person name="Pennacchio L."/>
            <person name="Nolan M."/>
            <person name="Mikhailova N."/>
            <person name="Land M.L."/>
            <person name="Nesbo C.L."/>
            <person name="Gogarten J.P."/>
            <person name="Noll K.M."/>
        </authorList>
    </citation>
    <scope>NUCLEOTIDE SEQUENCE [LARGE SCALE GENOMIC DNA]</scope>
    <source>
        <strain evidence="4">ATCC BAA-1733 / DSM 21960 / TBF 19.5.1</strain>
    </source>
</reference>
<dbReference type="InterPro" id="IPR050345">
    <property type="entry name" value="Aliph_Amidase/BUP"/>
</dbReference>
<keyword evidence="1" id="KW-0378">Hydrolase</keyword>